<sequence length="80" mass="8457">MKKLFFSALVAVVAVGGAFASSARFAPNHYTVNAENPDIDCSGGTTSCAVFFGSAWDKPASDASRQLVPLQTLQSEQYIP</sequence>
<dbReference type="RefSeq" id="WP_110829247.1">
    <property type="nucleotide sequence ID" value="NZ_QKLU01000003.1"/>
</dbReference>
<dbReference type="Proteomes" id="UP000248198">
    <property type="component" value="Unassembled WGS sequence"/>
</dbReference>
<name>A0A318UDT8_9SPHI</name>
<evidence type="ECO:0008006" key="4">
    <source>
        <dbReference type="Google" id="ProtNLM"/>
    </source>
</evidence>
<keyword evidence="3" id="KW-1185">Reference proteome</keyword>
<evidence type="ECO:0000313" key="3">
    <source>
        <dbReference type="Proteomes" id="UP000248198"/>
    </source>
</evidence>
<gene>
    <name evidence="2" type="ORF">B0O44_10311</name>
</gene>
<feature type="signal peptide" evidence="1">
    <location>
        <begin position="1"/>
        <end position="26"/>
    </location>
</feature>
<dbReference type="Pfam" id="PF20130">
    <property type="entry name" value="DUF6520"/>
    <property type="match status" value="1"/>
</dbReference>
<dbReference type="OrthoDB" id="773314at2"/>
<accession>A0A318UDT8</accession>
<evidence type="ECO:0000256" key="1">
    <source>
        <dbReference type="SAM" id="SignalP"/>
    </source>
</evidence>
<organism evidence="2 3">
    <name type="scientific">Pedobacter nutrimenti</name>
    <dbReference type="NCBI Taxonomy" id="1241337"/>
    <lineage>
        <taxon>Bacteria</taxon>
        <taxon>Pseudomonadati</taxon>
        <taxon>Bacteroidota</taxon>
        <taxon>Sphingobacteriia</taxon>
        <taxon>Sphingobacteriales</taxon>
        <taxon>Sphingobacteriaceae</taxon>
        <taxon>Pedobacter</taxon>
    </lineage>
</organism>
<dbReference type="AlphaFoldDB" id="A0A318UDT8"/>
<dbReference type="EMBL" id="QKLU01000003">
    <property type="protein sequence ID" value="PYF74566.1"/>
    <property type="molecule type" value="Genomic_DNA"/>
</dbReference>
<protein>
    <recommendedName>
        <fullName evidence="4">Secreted protein</fullName>
    </recommendedName>
</protein>
<proteinExistence type="predicted"/>
<feature type="chain" id="PRO_5016290729" description="Secreted protein" evidence="1">
    <location>
        <begin position="27"/>
        <end position="80"/>
    </location>
</feature>
<reference evidence="2 3" key="1">
    <citation type="submission" date="2018-06" db="EMBL/GenBank/DDBJ databases">
        <title>Genomic Encyclopedia of Archaeal and Bacterial Type Strains, Phase II (KMG-II): from individual species to whole genera.</title>
        <authorList>
            <person name="Goeker M."/>
        </authorList>
    </citation>
    <scope>NUCLEOTIDE SEQUENCE [LARGE SCALE GENOMIC DNA]</scope>
    <source>
        <strain evidence="2 3">DSM 27372</strain>
    </source>
</reference>
<keyword evidence="1" id="KW-0732">Signal</keyword>
<dbReference type="InterPro" id="IPR045391">
    <property type="entry name" value="DUF6520"/>
</dbReference>
<comment type="caution">
    <text evidence="2">The sequence shown here is derived from an EMBL/GenBank/DDBJ whole genome shotgun (WGS) entry which is preliminary data.</text>
</comment>
<evidence type="ECO:0000313" key="2">
    <source>
        <dbReference type="EMBL" id="PYF74566.1"/>
    </source>
</evidence>